<evidence type="ECO:0000256" key="7">
    <source>
        <dbReference type="ARBA" id="ARBA00030642"/>
    </source>
</evidence>
<dbReference type="RefSeq" id="WP_346245931.1">
    <property type="nucleotide sequence ID" value="NZ_JBDIZK010000003.1"/>
</dbReference>
<evidence type="ECO:0000256" key="8">
    <source>
        <dbReference type="ARBA" id="ARBA00031484"/>
    </source>
</evidence>
<feature type="domain" description="PpiC" evidence="11">
    <location>
        <begin position="193"/>
        <end position="290"/>
    </location>
</feature>
<dbReference type="PANTHER" id="PTHR47637">
    <property type="entry name" value="CHAPERONE SURA"/>
    <property type="match status" value="1"/>
</dbReference>
<dbReference type="PANTHER" id="PTHR47637:SF1">
    <property type="entry name" value="CHAPERONE SURA"/>
    <property type="match status" value="1"/>
</dbReference>
<dbReference type="PROSITE" id="PS50198">
    <property type="entry name" value="PPIC_PPIASE_2"/>
    <property type="match status" value="1"/>
</dbReference>
<dbReference type="GO" id="GO:0003755">
    <property type="term" value="F:peptidyl-prolyl cis-trans isomerase activity"/>
    <property type="evidence" value="ECO:0007669"/>
    <property type="project" value="UniProtKB-EC"/>
</dbReference>
<evidence type="ECO:0000256" key="4">
    <source>
        <dbReference type="ARBA" id="ARBA00023110"/>
    </source>
</evidence>
<feature type="signal peptide" evidence="10">
    <location>
        <begin position="1"/>
        <end position="20"/>
    </location>
</feature>
<keyword evidence="2 10" id="KW-0732">Signal</keyword>
<dbReference type="InterPro" id="IPR027304">
    <property type="entry name" value="Trigger_fact/SurA_dom_sf"/>
</dbReference>
<protein>
    <recommendedName>
        <fullName evidence="1">Parvulin-like PPIase</fullName>
    </recommendedName>
    <alternativeName>
        <fullName evidence="7">Peptidyl-prolyl cis-trans isomerase plp</fullName>
    </alternativeName>
    <alternativeName>
        <fullName evidence="8">Rotamase plp</fullName>
    </alternativeName>
</protein>
<dbReference type="SUPFAM" id="SSF109998">
    <property type="entry name" value="Triger factor/SurA peptide-binding domain-like"/>
    <property type="match status" value="1"/>
</dbReference>
<keyword evidence="13" id="KW-1185">Reference proteome</keyword>
<dbReference type="InterPro" id="IPR046357">
    <property type="entry name" value="PPIase_dom_sf"/>
</dbReference>
<keyword evidence="3" id="KW-0574">Periplasm</keyword>
<dbReference type="InterPro" id="IPR023058">
    <property type="entry name" value="PPIase_PpiC_CS"/>
</dbReference>
<dbReference type="PROSITE" id="PS01096">
    <property type="entry name" value="PPIC_PPIASE_1"/>
    <property type="match status" value="1"/>
</dbReference>
<dbReference type="Proteomes" id="UP001427805">
    <property type="component" value="Unassembled WGS sequence"/>
</dbReference>
<evidence type="ECO:0000256" key="9">
    <source>
        <dbReference type="PROSITE-ProRule" id="PRU00278"/>
    </source>
</evidence>
<name>A0ABV0B6Z6_9SPHN</name>
<dbReference type="InterPro" id="IPR015391">
    <property type="entry name" value="SurA_N"/>
</dbReference>
<dbReference type="InterPro" id="IPR000297">
    <property type="entry name" value="PPIase_PpiC"/>
</dbReference>
<dbReference type="Pfam" id="PF09312">
    <property type="entry name" value="SurA_N"/>
    <property type="match status" value="1"/>
</dbReference>
<dbReference type="Gene3D" id="3.10.50.40">
    <property type="match status" value="1"/>
</dbReference>
<keyword evidence="6 9" id="KW-0413">Isomerase</keyword>
<evidence type="ECO:0000256" key="5">
    <source>
        <dbReference type="ARBA" id="ARBA00023186"/>
    </source>
</evidence>
<evidence type="ECO:0000256" key="3">
    <source>
        <dbReference type="ARBA" id="ARBA00022764"/>
    </source>
</evidence>
<dbReference type="Gene3D" id="1.10.4030.10">
    <property type="entry name" value="Porin chaperone SurA, peptide-binding domain"/>
    <property type="match status" value="1"/>
</dbReference>
<evidence type="ECO:0000313" key="13">
    <source>
        <dbReference type="Proteomes" id="UP001427805"/>
    </source>
</evidence>
<accession>A0ABV0B6Z6</accession>
<sequence length="442" mass="48938">MARKTVLMLGLAAIALPAAAQTVNDDQAAPPPAGLDLPSNLQLFGKADPNVRKPTALVNGYVITGTDVEQRLAWLVALNDWKLTPQDRDQLRLQVLRLLIDETLQIQAATADKITIDKADVDRSFNGLGRRMNRSPDQMRTWLRQVGSSERSVRRQIEGEVAWSRVLRRRVDVSVGDAEINAMLKRLRDARGTEEYHFFEIYKSATPDRANEKFAELQSVIEQLRKGDRFDYLARVHSESSTAAVGGDLGWIRLATLPDQLANAGREMQPGQVAGPVEVPGGYSILYLAEKRKIAVADPLDAKLSLKQLTVAFPAGISEAQAQSRAAAFAEGTRGIKGCGDVDRVAKDIGAEVVNNDSMKIRDLPPALQQIILNLQVGQTTQPFGSLEQGVRVLVLCGRDDPTEFVEPSVDQVREQLEEQRTNLRASRMMRDLRRDALIDYR</sequence>
<reference evidence="12 13" key="1">
    <citation type="submission" date="2024-05" db="EMBL/GenBank/DDBJ databases">
        <title>Sphingomonas sp. HF-S3 16S ribosomal RNA gene Genome sequencing and assembly.</title>
        <authorList>
            <person name="Lee H."/>
        </authorList>
    </citation>
    <scope>NUCLEOTIDE SEQUENCE [LARGE SCALE GENOMIC DNA]</scope>
    <source>
        <strain evidence="12 13">HF-S3</strain>
    </source>
</reference>
<evidence type="ECO:0000313" key="12">
    <source>
        <dbReference type="EMBL" id="MEN3746940.1"/>
    </source>
</evidence>
<dbReference type="SUPFAM" id="SSF54534">
    <property type="entry name" value="FKBP-like"/>
    <property type="match status" value="2"/>
</dbReference>
<comment type="caution">
    <text evidence="12">The sequence shown here is derived from an EMBL/GenBank/DDBJ whole genome shotgun (WGS) entry which is preliminary data.</text>
</comment>
<evidence type="ECO:0000256" key="6">
    <source>
        <dbReference type="ARBA" id="ARBA00023235"/>
    </source>
</evidence>
<gene>
    <name evidence="12" type="ORF">TPR58_07160</name>
</gene>
<keyword evidence="4 9" id="KW-0697">Rotamase</keyword>
<organism evidence="12 13">
    <name type="scientific">Sphingomonas rustica</name>
    <dbReference type="NCBI Taxonomy" id="3103142"/>
    <lineage>
        <taxon>Bacteria</taxon>
        <taxon>Pseudomonadati</taxon>
        <taxon>Pseudomonadota</taxon>
        <taxon>Alphaproteobacteria</taxon>
        <taxon>Sphingomonadales</taxon>
        <taxon>Sphingomonadaceae</taxon>
        <taxon>Sphingomonas</taxon>
    </lineage>
</organism>
<proteinExistence type="predicted"/>
<evidence type="ECO:0000256" key="2">
    <source>
        <dbReference type="ARBA" id="ARBA00022729"/>
    </source>
</evidence>
<dbReference type="Pfam" id="PF00639">
    <property type="entry name" value="Rotamase"/>
    <property type="match status" value="1"/>
</dbReference>
<dbReference type="EMBL" id="JBDIZK010000003">
    <property type="protein sequence ID" value="MEN3746940.1"/>
    <property type="molecule type" value="Genomic_DNA"/>
</dbReference>
<keyword evidence="5" id="KW-0143">Chaperone</keyword>
<evidence type="ECO:0000256" key="1">
    <source>
        <dbReference type="ARBA" id="ARBA00018370"/>
    </source>
</evidence>
<dbReference type="InterPro" id="IPR050280">
    <property type="entry name" value="OMP_Chaperone_SurA"/>
</dbReference>
<feature type="chain" id="PRO_5046749254" description="Parvulin-like PPIase" evidence="10">
    <location>
        <begin position="21"/>
        <end position="442"/>
    </location>
</feature>
<evidence type="ECO:0000256" key="10">
    <source>
        <dbReference type="SAM" id="SignalP"/>
    </source>
</evidence>
<evidence type="ECO:0000259" key="11">
    <source>
        <dbReference type="PROSITE" id="PS50198"/>
    </source>
</evidence>